<reference evidence="2 3" key="1">
    <citation type="submission" date="2016-04" db="EMBL/GenBank/DDBJ databases">
        <title>Draft genome sequence of freshwater magnetotactic bacteria Magnetospirillum marisnigri SP-1 and Magnetospirillum moscoviense BB-1.</title>
        <authorList>
            <person name="Koziaeva V."/>
            <person name="Dziuba M.V."/>
            <person name="Ivanov T.M."/>
            <person name="Kuznetsov B."/>
            <person name="Grouzdev D.S."/>
        </authorList>
    </citation>
    <scope>NUCLEOTIDE SEQUENCE [LARGE SCALE GENOMIC DNA]</scope>
    <source>
        <strain evidence="2 3">BB-1</strain>
    </source>
</reference>
<name>A0A178MW39_9PROT</name>
<protein>
    <recommendedName>
        <fullName evidence="4">FraH protein</fullName>
    </recommendedName>
</protein>
<feature type="region of interest" description="Disordered" evidence="1">
    <location>
        <begin position="1"/>
        <end position="41"/>
    </location>
</feature>
<accession>A0A178MW39</accession>
<sequence>MTSNRRNRAKGALDEKKSSWKVADLAAPPVESAPAPEPAVAPAVAAPNQGNAWAALLKTSPWSSNQAENKPDEPQDIPKLAALGPPETAPVGDLLAQWSPQIWRLPAQVHDDGDAAEIEQRPEPFVDMNTEHAPSQGAVSEIPAEPEAVHDNSMTGTEGDTQMISVETEAEIALESEVLVAPVVAEPLPESETDVPLSEASMADDHLTMISDPYVVVDEPIGIPNPVEEASVAASAVSSVKEVPVEDMFSGIFNVANAALRSAISLSTEVANDPKAVGGKIAARSQSLLASFKERCGIRRI</sequence>
<evidence type="ECO:0000313" key="3">
    <source>
        <dbReference type="Proteomes" id="UP000078543"/>
    </source>
</evidence>
<dbReference type="NCBIfam" id="NF040987">
    <property type="entry name" value="MamJ"/>
    <property type="match status" value="2"/>
</dbReference>
<feature type="region of interest" description="Disordered" evidence="1">
    <location>
        <begin position="55"/>
        <end position="81"/>
    </location>
</feature>
<evidence type="ECO:0000256" key="1">
    <source>
        <dbReference type="SAM" id="MobiDB-lite"/>
    </source>
</evidence>
<organism evidence="2 3">
    <name type="scientific">Magnetospirillum moscoviense</name>
    <dbReference type="NCBI Taxonomy" id="1437059"/>
    <lineage>
        <taxon>Bacteria</taxon>
        <taxon>Pseudomonadati</taxon>
        <taxon>Pseudomonadota</taxon>
        <taxon>Alphaproteobacteria</taxon>
        <taxon>Rhodospirillales</taxon>
        <taxon>Rhodospirillaceae</taxon>
        <taxon>Magnetospirillum</taxon>
    </lineage>
</organism>
<keyword evidence="3" id="KW-1185">Reference proteome</keyword>
<feature type="compositionally biased region" description="Low complexity" evidence="1">
    <location>
        <begin position="26"/>
        <end position="41"/>
    </location>
</feature>
<proteinExistence type="predicted"/>
<evidence type="ECO:0008006" key="4">
    <source>
        <dbReference type="Google" id="ProtNLM"/>
    </source>
</evidence>
<dbReference type="EMBL" id="LWQU01000112">
    <property type="protein sequence ID" value="OAN54421.1"/>
    <property type="molecule type" value="Genomic_DNA"/>
</dbReference>
<dbReference type="AlphaFoldDB" id="A0A178MW39"/>
<dbReference type="RefSeq" id="WP_068498419.1">
    <property type="nucleotide sequence ID" value="NZ_LWQU01000112.1"/>
</dbReference>
<comment type="caution">
    <text evidence="2">The sequence shown here is derived from an EMBL/GenBank/DDBJ whole genome shotgun (WGS) entry which is preliminary data.</text>
</comment>
<evidence type="ECO:0000313" key="2">
    <source>
        <dbReference type="EMBL" id="OAN54421.1"/>
    </source>
</evidence>
<dbReference type="Proteomes" id="UP000078543">
    <property type="component" value="Unassembled WGS sequence"/>
</dbReference>
<gene>
    <name evidence="2" type="ORF">A6A05_08655</name>
</gene>